<comment type="catalytic activity">
    <reaction evidence="21">
        <text>L-seryl-[protein] + ATP = O-phospho-L-seryl-[protein] + ADP + H(+)</text>
        <dbReference type="Rhea" id="RHEA:17989"/>
        <dbReference type="Rhea" id="RHEA-COMP:9863"/>
        <dbReference type="Rhea" id="RHEA-COMP:11604"/>
        <dbReference type="ChEBI" id="CHEBI:15378"/>
        <dbReference type="ChEBI" id="CHEBI:29999"/>
        <dbReference type="ChEBI" id="CHEBI:30616"/>
        <dbReference type="ChEBI" id="CHEBI:83421"/>
        <dbReference type="ChEBI" id="CHEBI:456216"/>
        <dbReference type="EC" id="2.7.11.1"/>
    </reaction>
</comment>
<keyword evidence="17" id="KW-0472">Membrane</keyword>
<dbReference type="SUPFAM" id="SSF56112">
    <property type="entry name" value="Protein kinase-like (PK-like)"/>
    <property type="match status" value="1"/>
</dbReference>
<organism evidence="23">
    <name type="scientific">Saccharum spontaneum</name>
    <name type="common">Wild sugarcane</name>
    <dbReference type="NCBI Taxonomy" id="62335"/>
    <lineage>
        <taxon>Eukaryota</taxon>
        <taxon>Viridiplantae</taxon>
        <taxon>Streptophyta</taxon>
        <taxon>Embryophyta</taxon>
        <taxon>Tracheophyta</taxon>
        <taxon>Spermatophyta</taxon>
        <taxon>Magnoliopsida</taxon>
        <taxon>Liliopsida</taxon>
        <taxon>Poales</taxon>
        <taxon>Poaceae</taxon>
        <taxon>PACMAD clade</taxon>
        <taxon>Panicoideae</taxon>
        <taxon>Andropogonodae</taxon>
        <taxon>Andropogoneae</taxon>
        <taxon>Saccharinae</taxon>
        <taxon>Saccharum</taxon>
        <taxon>Saccharum officinarum species complex</taxon>
    </lineage>
</organism>
<evidence type="ECO:0000256" key="3">
    <source>
        <dbReference type="ARBA" id="ARBA00012513"/>
    </source>
</evidence>
<keyword evidence="12" id="KW-0677">Repeat</keyword>
<evidence type="ECO:0000256" key="18">
    <source>
        <dbReference type="ARBA" id="ARBA00023170"/>
    </source>
</evidence>
<dbReference type="EMBL" id="MH182544">
    <property type="protein sequence ID" value="AWA44929.1"/>
    <property type="molecule type" value="Genomic_DNA"/>
</dbReference>
<evidence type="ECO:0000256" key="2">
    <source>
        <dbReference type="ARBA" id="ARBA00009592"/>
    </source>
</evidence>
<dbReference type="EC" id="2.7.11.1" evidence="3"/>
<evidence type="ECO:0000256" key="19">
    <source>
        <dbReference type="ARBA" id="ARBA00023180"/>
    </source>
</evidence>
<keyword evidence="7" id="KW-0433">Leucine-rich repeat</keyword>
<keyword evidence="6" id="KW-0597">Phosphoprotein</keyword>
<gene>
    <name evidence="23" type="ORF">SS48H02_000005</name>
</gene>
<evidence type="ECO:0000256" key="16">
    <source>
        <dbReference type="ARBA" id="ARBA00022989"/>
    </source>
</evidence>
<dbReference type="InterPro" id="IPR001611">
    <property type="entry name" value="Leu-rich_rpt"/>
</dbReference>
<evidence type="ECO:0000256" key="5">
    <source>
        <dbReference type="ARBA" id="ARBA00022527"/>
    </source>
</evidence>
<dbReference type="GO" id="GO:0005524">
    <property type="term" value="F:ATP binding"/>
    <property type="evidence" value="ECO:0007669"/>
    <property type="project" value="UniProtKB-KW"/>
</dbReference>
<dbReference type="FunFam" id="1.10.510.10:FF:000358">
    <property type="entry name" value="Putative leucine-rich repeat receptor-like serine/threonine-protein kinase"/>
    <property type="match status" value="1"/>
</dbReference>
<reference evidence="23" key="1">
    <citation type="submission" date="2018-04" db="EMBL/GenBank/DDBJ databases">
        <title>Comparative Analysis of Homologous Sequences of Saccharum officinarum and Saccharum spontaneum Reveals Independent Polyploidization Events.</title>
        <authorList>
            <person name="Sharma A."/>
            <person name="Song J."/>
            <person name="Lin Q."/>
            <person name="Singh R."/>
            <person name="Ramos N."/>
            <person name="Wang K."/>
            <person name="Zhang J."/>
            <person name="Ming R."/>
            <person name="Yu Q."/>
        </authorList>
    </citation>
    <scope>NUCLEOTIDE SEQUENCE</scope>
</reference>
<dbReference type="GO" id="GO:0004674">
    <property type="term" value="F:protein serine/threonine kinase activity"/>
    <property type="evidence" value="ECO:0007669"/>
    <property type="project" value="UniProtKB-KW"/>
</dbReference>
<evidence type="ECO:0000256" key="4">
    <source>
        <dbReference type="ARBA" id="ARBA00022475"/>
    </source>
</evidence>
<evidence type="ECO:0000256" key="21">
    <source>
        <dbReference type="ARBA" id="ARBA00048679"/>
    </source>
</evidence>
<evidence type="ECO:0000256" key="7">
    <source>
        <dbReference type="ARBA" id="ARBA00022614"/>
    </source>
</evidence>
<keyword evidence="5" id="KW-0723">Serine/threonine-protein kinase</keyword>
<evidence type="ECO:0000259" key="22">
    <source>
        <dbReference type="PROSITE" id="PS50011"/>
    </source>
</evidence>
<keyword evidence="4" id="KW-1003">Cell membrane</keyword>
<dbReference type="InterPro" id="IPR011009">
    <property type="entry name" value="Kinase-like_dom_sf"/>
</dbReference>
<keyword evidence="18" id="KW-0675">Receptor</keyword>
<sequence length="1079" mass="118793">MNKLHVLDLSSNSFNGSIPTRFLKQFKAMMVVSSGAPSIEAITVMLKGREITLVHILSAFMSIDLSNNNVEGIIPDEIGDLKLLKELNLSRNSFSSRIPHRIANMLQLESLDLSDNQLSGEIPPAMAQMSFLEVLNLSYNRLSGPIPQSSQFLTFPATSFLGNDGLCGKPLPRQCNTAGVISGLAIVVATTLLVGNGRRWLYWHVDKSLLYVLQPWIGGQTMASLCRSAAAARSAALRSRSPMARLFLAATSPVSPPRIRRPLVAAALASLESLMPLHSAVASAGLRSCIAAGSACWSCLSQAAALASLESLMPLHSAVASARLRSCIAAGSACWSCLSQGLWMMEDCHLLAWLILFRCLGKAAYAALYAISQNLSLTAFSHLLHDNPLPLDEVSALELMVSFSHGHPESSHAPMVGLKLSMAEVDRGLVTLVASDHPGFEVCNPNGYWYLADVGSSPDVLLLLTGRALASLMFRLMPRANAILSFVAGLNPEFTVPSRLAIEEMCDAIFDETRKDLFSRLSSITGRVSLGVGTAKTTEAEGVSYIACCFIDNEWKRHQFVIDAYVAAADVQRHYGPIFRVDMVDDALEYVIQVMSHHRIDHRLSMVAYETTDDDLHPKLKGYLDKRNSDTNPSSKEISFATYVDSVLHTIARCLLPNNQDFIREIYFDIDCLYFTRQMRHRFHSRLGLDNHEQWCACYYSLKMLLGNDKCSSSIADGADSYSSFSQVFHDKAVADVLKEAKDHLDKAIQNSYLIWSIPLVLDPRYKLTSCYTSFSGSFDCEAAVSYFSQNIEGNYGSVYKGSLSLPALRNAVVAVKVFTLQQSGSSRSFLAECEALRRLKHRNLINIITRCSSVDTRGNDFQALVFEFMPNYSLDRWLHWQTNVQLHKLNLIQLLNIAVDVANAIDYLHNNSRPSVIHCDLKPNNILLDSDWTAYVADFRLSKLIGESMNISRSYTGSSIGIRETVGYVAPEYGGGGQVSTAGDAYSFGITLLEMFTGKAPTDDMIREGLSLHLFAEMALPDKLPEIVDTVLLEVQPYENAAKVGISCSKQTPSERMSMENAAIELHRIRDVGNGPSV</sequence>
<dbReference type="PANTHER" id="PTHR27008">
    <property type="entry name" value="OS04G0122200 PROTEIN"/>
    <property type="match status" value="1"/>
</dbReference>
<comment type="similarity">
    <text evidence="2">Belongs to the RLP family.</text>
</comment>
<evidence type="ECO:0000256" key="13">
    <source>
        <dbReference type="ARBA" id="ARBA00022741"/>
    </source>
</evidence>
<evidence type="ECO:0000256" key="12">
    <source>
        <dbReference type="ARBA" id="ARBA00022737"/>
    </source>
</evidence>
<evidence type="ECO:0000256" key="6">
    <source>
        <dbReference type="ARBA" id="ARBA00022553"/>
    </source>
</evidence>
<keyword evidence="14" id="KW-0418">Kinase</keyword>
<comment type="subcellular location">
    <subcellularLocation>
        <location evidence="1">Cell membrane</location>
        <topology evidence="1">Single-pass membrane protein</topology>
    </subcellularLocation>
</comment>
<keyword evidence="19" id="KW-0325">Glycoprotein</keyword>
<name>A0A678T4J8_SACSP</name>
<dbReference type="InterPro" id="IPR008271">
    <property type="entry name" value="Ser/Thr_kinase_AS"/>
</dbReference>
<keyword evidence="11" id="KW-0732">Signal</keyword>
<proteinExistence type="inferred from homology"/>
<feature type="domain" description="Protein kinase" evidence="22">
    <location>
        <begin position="785"/>
        <end position="1071"/>
    </location>
</feature>
<dbReference type="SMART" id="SM00220">
    <property type="entry name" value="S_TKc"/>
    <property type="match status" value="1"/>
</dbReference>
<dbReference type="InterPro" id="IPR032675">
    <property type="entry name" value="LRR_dom_sf"/>
</dbReference>
<dbReference type="Pfam" id="PF13855">
    <property type="entry name" value="LRR_8"/>
    <property type="match status" value="1"/>
</dbReference>
<keyword evidence="16" id="KW-1133">Transmembrane helix</keyword>
<comment type="catalytic activity">
    <reaction evidence="20">
        <text>L-threonyl-[protein] + ATP = O-phospho-L-threonyl-[protein] + ADP + H(+)</text>
        <dbReference type="Rhea" id="RHEA:46608"/>
        <dbReference type="Rhea" id="RHEA-COMP:11060"/>
        <dbReference type="Rhea" id="RHEA-COMP:11605"/>
        <dbReference type="ChEBI" id="CHEBI:15378"/>
        <dbReference type="ChEBI" id="CHEBI:30013"/>
        <dbReference type="ChEBI" id="CHEBI:30616"/>
        <dbReference type="ChEBI" id="CHEBI:61977"/>
        <dbReference type="ChEBI" id="CHEBI:456216"/>
        <dbReference type="EC" id="2.7.11.1"/>
    </reaction>
</comment>
<evidence type="ECO:0000256" key="14">
    <source>
        <dbReference type="ARBA" id="ARBA00022777"/>
    </source>
</evidence>
<dbReference type="InterPro" id="IPR000719">
    <property type="entry name" value="Prot_kinase_dom"/>
</dbReference>
<keyword evidence="8" id="KW-1070">Brassinosteroid signaling pathway</keyword>
<evidence type="ECO:0000256" key="17">
    <source>
        <dbReference type="ARBA" id="ARBA00023136"/>
    </source>
</evidence>
<dbReference type="GO" id="GO:0005886">
    <property type="term" value="C:plasma membrane"/>
    <property type="evidence" value="ECO:0007669"/>
    <property type="project" value="UniProtKB-SubCell"/>
</dbReference>
<dbReference type="Gene3D" id="3.80.10.10">
    <property type="entry name" value="Ribonuclease Inhibitor"/>
    <property type="match status" value="1"/>
</dbReference>
<accession>A0A678T4J8</accession>
<dbReference type="PANTHER" id="PTHR27008:SF397">
    <property type="entry name" value="OS01G0523100 PROTEIN"/>
    <property type="match status" value="1"/>
</dbReference>
<evidence type="ECO:0000256" key="9">
    <source>
        <dbReference type="ARBA" id="ARBA00022679"/>
    </source>
</evidence>
<keyword evidence="10" id="KW-0812">Transmembrane</keyword>
<dbReference type="AlphaFoldDB" id="A0A678T4J8"/>
<evidence type="ECO:0000256" key="15">
    <source>
        <dbReference type="ARBA" id="ARBA00022840"/>
    </source>
</evidence>
<evidence type="ECO:0000256" key="11">
    <source>
        <dbReference type="ARBA" id="ARBA00022729"/>
    </source>
</evidence>
<dbReference type="FunFam" id="3.80.10.10:FF:000111">
    <property type="entry name" value="LRR receptor-like serine/threonine-protein kinase ERECTA"/>
    <property type="match status" value="1"/>
</dbReference>
<dbReference type="GO" id="GO:0009742">
    <property type="term" value="P:brassinosteroid mediated signaling pathway"/>
    <property type="evidence" value="ECO:0007669"/>
    <property type="project" value="UniProtKB-KW"/>
</dbReference>
<protein>
    <recommendedName>
        <fullName evidence="3">non-specific serine/threonine protein kinase</fullName>
        <ecNumber evidence="3">2.7.11.1</ecNumber>
    </recommendedName>
</protein>
<keyword evidence="9" id="KW-0808">Transferase</keyword>
<dbReference type="Gene3D" id="3.30.200.20">
    <property type="entry name" value="Phosphorylase Kinase, domain 1"/>
    <property type="match status" value="1"/>
</dbReference>
<evidence type="ECO:0000313" key="23">
    <source>
        <dbReference type="EMBL" id="AWA44929.1"/>
    </source>
</evidence>
<evidence type="ECO:0000256" key="8">
    <source>
        <dbReference type="ARBA" id="ARBA00022626"/>
    </source>
</evidence>
<evidence type="ECO:0000256" key="1">
    <source>
        <dbReference type="ARBA" id="ARBA00004162"/>
    </source>
</evidence>
<keyword evidence="13" id="KW-0547">Nucleotide-binding</keyword>
<dbReference type="InterPro" id="IPR051809">
    <property type="entry name" value="Plant_receptor-like_S/T_kinase"/>
</dbReference>
<evidence type="ECO:0000256" key="20">
    <source>
        <dbReference type="ARBA" id="ARBA00047899"/>
    </source>
</evidence>
<dbReference type="Gene3D" id="1.10.510.10">
    <property type="entry name" value="Transferase(Phosphotransferase) domain 1"/>
    <property type="match status" value="1"/>
</dbReference>
<keyword evidence="15" id="KW-0067">ATP-binding</keyword>
<dbReference type="InterPro" id="IPR001245">
    <property type="entry name" value="Ser-Thr/Tyr_kinase_cat_dom"/>
</dbReference>
<dbReference type="SUPFAM" id="SSF52058">
    <property type="entry name" value="L domain-like"/>
    <property type="match status" value="1"/>
</dbReference>
<evidence type="ECO:0000256" key="10">
    <source>
        <dbReference type="ARBA" id="ARBA00022692"/>
    </source>
</evidence>
<dbReference type="PRINTS" id="PR00019">
    <property type="entry name" value="LEURICHRPT"/>
</dbReference>
<dbReference type="PROSITE" id="PS00108">
    <property type="entry name" value="PROTEIN_KINASE_ST"/>
    <property type="match status" value="1"/>
</dbReference>
<dbReference type="PROSITE" id="PS50011">
    <property type="entry name" value="PROTEIN_KINASE_DOM"/>
    <property type="match status" value="1"/>
</dbReference>
<dbReference type="Pfam" id="PF00560">
    <property type="entry name" value="LRR_1"/>
    <property type="match status" value="2"/>
</dbReference>
<dbReference type="Pfam" id="PF07714">
    <property type="entry name" value="PK_Tyr_Ser-Thr"/>
    <property type="match status" value="1"/>
</dbReference>